<evidence type="ECO:0000313" key="7">
    <source>
        <dbReference type="EMBL" id="EDK43864.1"/>
    </source>
</evidence>
<dbReference type="EC" id="4.2.1.130" evidence="1"/>
<feature type="domain" description="DJ-1/PfpI" evidence="6">
    <location>
        <begin position="28"/>
        <end position="229"/>
    </location>
</feature>
<protein>
    <recommendedName>
        <fullName evidence="1">D-lactate dehydratase</fullName>
        <ecNumber evidence="1">4.2.1.130</ecNumber>
    </recommendedName>
</protein>
<dbReference type="GO" id="GO:0019243">
    <property type="term" value="P:methylglyoxal catabolic process to D-lactate via S-lactoyl-glutathione"/>
    <property type="evidence" value="ECO:0007669"/>
    <property type="project" value="TreeGrafter"/>
</dbReference>
<dbReference type="InterPro" id="IPR029062">
    <property type="entry name" value="Class_I_gatase-like"/>
</dbReference>
<evidence type="ECO:0000256" key="5">
    <source>
        <dbReference type="ARBA" id="ARBA00048082"/>
    </source>
</evidence>
<accession>A5DXF6</accession>
<dbReference type="RefSeq" id="XP_001527214.1">
    <property type="nucleotide sequence ID" value="XM_001527164.1"/>
</dbReference>
<reference evidence="7 8" key="1">
    <citation type="journal article" date="2009" name="Nature">
        <title>Evolution of pathogenicity and sexual reproduction in eight Candida genomes.</title>
        <authorList>
            <person name="Butler G."/>
            <person name="Rasmussen M.D."/>
            <person name="Lin M.F."/>
            <person name="Santos M.A."/>
            <person name="Sakthikumar S."/>
            <person name="Munro C.A."/>
            <person name="Rheinbay E."/>
            <person name="Grabherr M."/>
            <person name="Forche A."/>
            <person name="Reedy J.L."/>
            <person name="Agrafioti I."/>
            <person name="Arnaud M.B."/>
            <person name="Bates S."/>
            <person name="Brown A.J."/>
            <person name="Brunke S."/>
            <person name="Costanzo M.C."/>
            <person name="Fitzpatrick D.A."/>
            <person name="de Groot P.W."/>
            <person name="Harris D."/>
            <person name="Hoyer L.L."/>
            <person name="Hube B."/>
            <person name="Klis F.M."/>
            <person name="Kodira C."/>
            <person name="Lennard N."/>
            <person name="Logue M.E."/>
            <person name="Martin R."/>
            <person name="Neiman A.M."/>
            <person name="Nikolaou E."/>
            <person name="Quail M.A."/>
            <person name="Quinn J."/>
            <person name="Santos M.C."/>
            <person name="Schmitzberger F.F."/>
            <person name="Sherlock G."/>
            <person name="Shah P."/>
            <person name="Silverstein K.A."/>
            <person name="Skrzypek M.S."/>
            <person name="Soll D."/>
            <person name="Staggs R."/>
            <person name="Stansfield I."/>
            <person name="Stumpf M.P."/>
            <person name="Sudbery P.E."/>
            <person name="Srikantha T."/>
            <person name="Zeng Q."/>
            <person name="Berman J."/>
            <person name="Berriman M."/>
            <person name="Heitman J."/>
            <person name="Gow N.A."/>
            <person name="Lorenz M.C."/>
            <person name="Birren B.W."/>
            <person name="Kellis M."/>
            <person name="Cuomo C.A."/>
        </authorList>
    </citation>
    <scope>NUCLEOTIDE SEQUENCE [LARGE SCALE GENOMIC DNA]</scope>
    <source>
        <strain evidence="8">ATCC 11503 / BCRC 21390 / CBS 2605 / JCM 1781 / NBRC 1676 / NRRL YB-4239</strain>
    </source>
</reference>
<dbReference type="VEuPathDB" id="FungiDB:LELG_02043"/>
<dbReference type="FunCoup" id="A5DXF6">
    <property type="interactions" value="72"/>
</dbReference>
<dbReference type="Pfam" id="PF01965">
    <property type="entry name" value="DJ-1_PfpI"/>
    <property type="match status" value="1"/>
</dbReference>
<keyword evidence="8" id="KW-1185">Reference proteome</keyword>
<dbReference type="PANTHER" id="PTHR48094:SF11">
    <property type="entry name" value="GLUTATHIONE-INDEPENDENT GLYOXALASE HSP31-RELATED"/>
    <property type="match status" value="1"/>
</dbReference>
<sequence>MVKVIIAISSYNEIFYEDGQRAGALVSEILEPFVEFYEKGYDVTIASETGTFGYDEHSFAEYPLHGKFQEAYDDQNSPYNKAIRQLKKASDLLNTDFDVFFAAGGHGAIYDLVHATNLHKIALKTFENNKVIGAVCHGPAIFANLNLSNGQPLIKGKQITGFPDAGEEELGLEEIIKKDKVLTIAEIAKKEGANFIEPKDTWSNFTVVDGNLFTGANPASAVELAKKISAAIDSI</sequence>
<dbReference type="SUPFAM" id="SSF52317">
    <property type="entry name" value="Class I glutamine amidotransferase-like"/>
    <property type="match status" value="1"/>
</dbReference>
<proteinExistence type="inferred from homology"/>
<dbReference type="GO" id="GO:0019172">
    <property type="term" value="F:glyoxalase III activity"/>
    <property type="evidence" value="ECO:0007669"/>
    <property type="project" value="UniProtKB-EC"/>
</dbReference>
<dbReference type="InterPro" id="IPR002818">
    <property type="entry name" value="DJ-1/PfpI"/>
</dbReference>
<keyword evidence="3" id="KW-0456">Lyase</keyword>
<comment type="similarity">
    <text evidence="4">Belongs to the peptidase C56 family. HSP31-like subfamily.</text>
</comment>
<dbReference type="STRING" id="379508.A5DXF6"/>
<dbReference type="Proteomes" id="UP000001996">
    <property type="component" value="Unassembled WGS sequence"/>
</dbReference>
<evidence type="ECO:0000256" key="1">
    <source>
        <dbReference type="ARBA" id="ARBA00013134"/>
    </source>
</evidence>
<dbReference type="InParanoid" id="A5DXF6"/>
<dbReference type="OMA" id="WKRVETH"/>
<evidence type="ECO:0000313" key="8">
    <source>
        <dbReference type="Proteomes" id="UP000001996"/>
    </source>
</evidence>
<evidence type="ECO:0000256" key="3">
    <source>
        <dbReference type="ARBA" id="ARBA00023239"/>
    </source>
</evidence>
<dbReference type="KEGG" id="lel:PVL30_002020"/>
<dbReference type="Gene3D" id="3.40.50.880">
    <property type="match status" value="1"/>
</dbReference>
<dbReference type="AlphaFoldDB" id="A5DXF6"/>
<dbReference type="MEROPS" id="C56.A03"/>
<name>A5DXF6_LODEL</name>
<evidence type="ECO:0000259" key="6">
    <source>
        <dbReference type="Pfam" id="PF01965"/>
    </source>
</evidence>
<comment type="catalytic activity">
    <reaction evidence="5">
        <text>methylglyoxal + H2O = (R)-lactate + H(+)</text>
        <dbReference type="Rhea" id="RHEA:27754"/>
        <dbReference type="ChEBI" id="CHEBI:15377"/>
        <dbReference type="ChEBI" id="CHEBI:15378"/>
        <dbReference type="ChEBI" id="CHEBI:16004"/>
        <dbReference type="ChEBI" id="CHEBI:17158"/>
        <dbReference type="EC" id="4.2.1.130"/>
    </reaction>
</comment>
<gene>
    <name evidence="7" type="ORF">LELG_02043</name>
</gene>
<dbReference type="eggNOG" id="ENOG502RZ3Y">
    <property type="taxonomic scope" value="Eukaryota"/>
</dbReference>
<dbReference type="InterPro" id="IPR050325">
    <property type="entry name" value="Prot/Nucl_acid_deglycase"/>
</dbReference>
<evidence type="ECO:0000256" key="4">
    <source>
        <dbReference type="ARBA" id="ARBA00038493"/>
    </source>
</evidence>
<dbReference type="OrthoDB" id="543156at2759"/>
<dbReference type="PANTHER" id="PTHR48094">
    <property type="entry name" value="PROTEIN/NUCLEIC ACID DEGLYCASE DJ-1-RELATED"/>
    <property type="match status" value="1"/>
</dbReference>
<dbReference type="EMBL" id="CH981525">
    <property type="protein sequence ID" value="EDK43864.1"/>
    <property type="molecule type" value="Genomic_DNA"/>
</dbReference>
<keyword evidence="2" id="KW-0346">Stress response</keyword>
<dbReference type="GeneID" id="5234141"/>
<dbReference type="HOGENOM" id="CLU_070319_1_0_1"/>
<organism evidence="7 8">
    <name type="scientific">Lodderomyces elongisporus (strain ATCC 11503 / CBS 2605 / JCM 1781 / NBRC 1676 / NRRL YB-4239)</name>
    <name type="common">Yeast</name>
    <name type="synonym">Saccharomyces elongisporus</name>
    <dbReference type="NCBI Taxonomy" id="379508"/>
    <lineage>
        <taxon>Eukaryota</taxon>
        <taxon>Fungi</taxon>
        <taxon>Dikarya</taxon>
        <taxon>Ascomycota</taxon>
        <taxon>Saccharomycotina</taxon>
        <taxon>Pichiomycetes</taxon>
        <taxon>Debaryomycetaceae</taxon>
        <taxon>Candida/Lodderomyces clade</taxon>
        <taxon>Lodderomyces</taxon>
    </lineage>
</organism>
<evidence type="ECO:0000256" key="2">
    <source>
        <dbReference type="ARBA" id="ARBA00023016"/>
    </source>
</evidence>
<dbReference type="GO" id="GO:0005737">
    <property type="term" value="C:cytoplasm"/>
    <property type="evidence" value="ECO:0007669"/>
    <property type="project" value="TreeGrafter"/>
</dbReference>